<feature type="region of interest" description="Disordered" evidence="1">
    <location>
        <begin position="1"/>
        <end position="31"/>
    </location>
</feature>
<accession>A0AAV9UHG5</accession>
<feature type="compositionally biased region" description="Basic residues" evidence="1">
    <location>
        <begin position="109"/>
        <end position="131"/>
    </location>
</feature>
<dbReference type="Proteomes" id="UP001375240">
    <property type="component" value="Unassembled WGS sequence"/>
</dbReference>
<sequence>MHKSRSFEGQRVVDIDSDSDDGFTTSQRQREDTLAIEWEDIEGVIHNPGVEEAKKAGHVHLSPEDNAAAFPPRDPPCTCPHTREPWMKRQALFFLRSSSSEDEGERTTRYGKSKTKGKKGKKRSGRKKRKRMDPISDDIVFALHKYVGGYYAAQAAMDDAVMKYPNRKRNRRRDDAFNGSLEMQLLQGEKIRTHDCPCEFMEPFRGHCKVWTLFWIAIIYIFIWAFIWVHDVNGFPERYRQKQLKRLSELESLRREQETRTAFTNAATSFLTAITTTAMTTAPSVTASAGARATPTL</sequence>
<keyword evidence="2" id="KW-0472">Membrane</keyword>
<feature type="region of interest" description="Disordered" evidence="1">
    <location>
        <begin position="97"/>
        <end position="131"/>
    </location>
</feature>
<dbReference type="EMBL" id="JAVHNQ010000007">
    <property type="protein sequence ID" value="KAK6341470.1"/>
    <property type="molecule type" value="Genomic_DNA"/>
</dbReference>
<reference evidence="3 4" key="1">
    <citation type="submission" date="2019-10" db="EMBL/GenBank/DDBJ databases">
        <authorList>
            <person name="Palmer J.M."/>
        </authorList>
    </citation>
    <scope>NUCLEOTIDE SEQUENCE [LARGE SCALE GENOMIC DNA]</scope>
    <source>
        <strain evidence="3 4">TWF696</strain>
    </source>
</reference>
<comment type="caution">
    <text evidence="3">The sequence shown here is derived from an EMBL/GenBank/DDBJ whole genome shotgun (WGS) entry which is preliminary data.</text>
</comment>
<keyword evidence="2" id="KW-0812">Transmembrane</keyword>
<feature type="transmembrane region" description="Helical" evidence="2">
    <location>
        <begin position="210"/>
        <end position="229"/>
    </location>
</feature>
<evidence type="ECO:0000313" key="3">
    <source>
        <dbReference type="EMBL" id="KAK6341470.1"/>
    </source>
</evidence>
<evidence type="ECO:0000313" key="4">
    <source>
        <dbReference type="Proteomes" id="UP001375240"/>
    </source>
</evidence>
<organism evidence="3 4">
    <name type="scientific">Orbilia brochopaga</name>
    <dbReference type="NCBI Taxonomy" id="3140254"/>
    <lineage>
        <taxon>Eukaryota</taxon>
        <taxon>Fungi</taxon>
        <taxon>Dikarya</taxon>
        <taxon>Ascomycota</taxon>
        <taxon>Pezizomycotina</taxon>
        <taxon>Orbiliomycetes</taxon>
        <taxon>Orbiliales</taxon>
        <taxon>Orbiliaceae</taxon>
        <taxon>Orbilia</taxon>
    </lineage>
</organism>
<keyword evidence="2" id="KW-1133">Transmembrane helix</keyword>
<dbReference type="AlphaFoldDB" id="A0AAV9UHG5"/>
<feature type="compositionally biased region" description="Basic and acidic residues" evidence="1">
    <location>
        <begin position="1"/>
        <end position="14"/>
    </location>
</feature>
<name>A0AAV9UHG5_9PEZI</name>
<proteinExistence type="predicted"/>
<protein>
    <submittedName>
        <fullName evidence="3">Uncharacterized protein</fullName>
    </submittedName>
</protein>
<evidence type="ECO:0000256" key="1">
    <source>
        <dbReference type="SAM" id="MobiDB-lite"/>
    </source>
</evidence>
<keyword evidence="4" id="KW-1185">Reference proteome</keyword>
<evidence type="ECO:0000256" key="2">
    <source>
        <dbReference type="SAM" id="Phobius"/>
    </source>
</evidence>
<gene>
    <name evidence="3" type="ORF">TWF696_008543</name>
</gene>